<organism evidence="2 3">
    <name type="scientific">Setaria viridis</name>
    <name type="common">Green bristlegrass</name>
    <name type="synonym">Setaria italica subsp. viridis</name>
    <dbReference type="NCBI Taxonomy" id="4556"/>
    <lineage>
        <taxon>Eukaryota</taxon>
        <taxon>Viridiplantae</taxon>
        <taxon>Streptophyta</taxon>
        <taxon>Embryophyta</taxon>
        <taxon>Tracheophyta</taxon>
        <taxon>Spermatophyta</taxon>
        <taxon>Magnoliopsida</taxon>
        <taxon>Liliopsida</taxon>
        <taxon>Poales</taxon>
        <taxon>Poaceae</taxon>
        <taxon>PACMAD clade</taxon>
        <taxon>Panicoideae</taxon>
        <taxon>Panicodae</taxon>
        <taxon>Paniceae</taxon>
        <taxon>Cenchrinae</taxon>
        <taxon>Setaria</taxon>
    </lineage>
</organism>
<evidence type="ECO:0000313" key="3">
    <source>
        <dbReference type="Proteomes" id="UP000298652"/>
    </source>
</evidence>
<feature type="region of interest" description="Disordered" evidence="1">
    <location>
        <begin position="1"/>
        <end position="36"/>
    </location>
</feature>
<feature type="compositionally biased region" description="Basic and acidic residues" evidence="1">
    <location>
        <begin position="1"/>
        <end position="11"/>
    </location>
</feature>
<accession>A0A4U6W156</accession>
<sequence length="169" mass="18601">MAGHHPFEQQRRHPWSPSPLHPYRRRPHQRPRRQLRVATPCAHGLHQAVRVLRRLLRAPPPRHPDHQALRQIARVHLLASSSSTTSSPVSPSNLHLVRLLQQPRAASVSSTSPFFCACDHRGGLLCSSDNGVSGCALSLARPVLATPVRAIIPDAFPNLGNLGMSHLMA</sequence>
<gene>
    <name evidence="2" type="ORF">SEVIR_2G286000v2</name>
</gene>
<dbReference type="EMBL" id="CM016553">
    <property type="protein sequence ID" value="TKW34159.1"/>
    <property type="molecule type" value="Genomic_DNA"/>
</dbReference>
<protein>
    <submittedName>
        <fullName evidence="2">Uncharacterized protein</fullName>
    </submittedName>
</protein>
<reference evidence="2" key="1">
    <citation type="submission" date="2019-03" db="EMBL/GenBank/DDBJ databases">
        <title>WGS assembly of Setaria viridis.</title>
        <authorList>
            <person name="Huang P."/>
            <person name="Jenkins J."/>
            <person name="Grimwood J."/>
            <person name="Barry K."/>
            <person name="Healey A."/>
            <person name="Mamidi S."/>
            <person name="Sreedasyam A."/>
            <person name="Shu S."/>
            <person name="Feldman M."/>
            <person name="Wu J."/>
            <person name="Yu Y."/>
            <person name="Chen C."/>
            <person name="Johnson J."/>
            <person name="Rokhsar D."/>
            <person name="Baxter I."/>
            <person name="Schmutz J."/>
            <person name="Brutnell T."/>
            <person name="Kellogg E."/>
        </authorList>
    </citation>
    <scope>NUCLEOTIDE SEQUENCE [LARGE SCALE GENOMIC DNA]</scope>
</reference>
<dbReference type="Gramene" id="TKW34159">
    <property type="protein sequence ID" value="TKW34159"/>
    <property type="gene ID" value="SEVIR_2G286000v2"/>
</dbReference>
<dbReference type="Proteomes" id="UP000298652">
    <property type="component" value="Chromosome 2"/>
</dbReference>
<feature type="compositionally biased region" description="Basic residues" evidence="1">
    <location>
        <begin position="22"/>
        <end position="35"/>
    </location>
</feature>
<name>A0A4U6W156_SETVI</name>
<evidence type="ECO:0000313" key="2">
    <source>
        <dbReference type="EMBL" id="TKW34159.1"/>
    </source>
</evidence>
<keyword evidence="3" id="KW-1185">Reference proteome</keyword>
<dbReference type="AlphaFoldDB" id="A0A4U6W156"/>
<proteinExistence type="predicted"/>
<evidence type="ECO:0000256" key="1">
    <source>
        <dbReference type="SAM" id="MobiDB-lite"/>
    </source>
</evidence>